<feature type="domain" description="AB hydrolase-1" evidence="4">
    <location>
        <begin position="89"/>
        <end position="331"/>
    </location>
</feature>
<dbReference type="Pfam" id="PF00561">
    <property type="entry name" value="Abhydrolase_1"/>
    <property type="match status" value="1"/>
</dbReference>
<evidence type="ECO:0000259" key="4">
    <source>
        <dbReference type="Pfam" id="PF00561"/>
    </source>
</evidence>
<keyword evidence="6" id="KW-1185">Reference proteome</keyword>
<comment type="caution">
    <text evidence="5">The sequence shown here is derived from an EMBL/GenBank/DDBJ whole genome shotgun (WGS) entry which is preliminary data.</text>
</comment>
<sequence length="430" mass="48283">MEPRRGLVKRLVQKGLQATLEWSLSVVFGVVVLCRLVWAWCKGRMVRGSVLERIAPPDCLQDTSLGSHRSIRIKNHKLHYVESGHPDNPLVVMIHGTPDFWFTWRKQIPTLSNDYRVVAVDLRGCGDSDTLPYRCHYTIPILAHDIATLISLIGSESAHLVCAGGGGQVGWYMCYHYPQLVKKMVLIHSPHPYVIRQHLHSTWHQYWKAWFVFFVRLPFLPEFAAHANDRGLVDHQLGGLLKGGAILKEEVEAYKYTFSKREDWTGPMHHLRSLDLGRVWEGEEGQPDVITKPTLLLMGDADPLLPLDTAYRSAEYVERITVKPIPGPGHLCHQGRPHQVNQAVGEFLRELPWRPLSPLTPETPYSSSSSLVGRVMGASLGAVSNTVGRYLPPKATETLEKTASLPTNLLTAAQVSFKVAETTLGLDYLY</sequence>
<dbReference type="PANTHER" id="PTHR43329">
    <property type="entry name" value="EPOXIDE HYDROLASE"/>
    <property type="match status" value="1"/>
</dbReference>
<evidence type="ECO:0000256" key="1">
    <source>
        <dbReference type="ARBA" id="ARBA00022801"/>
    </source>
</evidence>
<dbReference type="GO" id="GO:0004301">
    <property type="term" value="F:epoxide hydrolase activity"/>
    <property type="evidence" value="ECO:0007669"/>
    <property type="project" value="UniProtKB-ARBA"/>
</dbReference>
<dbReference type="AlphaFoldDB" id="A0AAE1NIQ1"/>
<keyword evidence="3" id="KW-0472">Membrane</keyword>
<dbReference type="PRINTS" id="PR00412">
    <property type="entry name" value="EPOXHYDRLASE"/>
</dbReference>
<gene>
    <name evidence="5" type="ORF">Pmani_037179</name>
</gene>
<evidence type="ECO:0000256" key="2">
    <source>
        <dbReference type="ARBA" id="ARBA00038334"/>
    </source>
</evidence>
<comment type="similarity">
    <text evidence="2">Belongs to the AB hydrolase superfamily. Epoxide hydrolase family.</text>
</comment>
<feature type="transmembrane region" description="Helical" evidence="3">
    <location>
        <begin position="20"/>
        <end position="40"/>
    </location>
</feature>
<evidence type="ECO:0000313" key="6">
    <source>
        <dbReference type="Proteomes" id="UP001292094"/>
    </source>
</evidence>
<organism evidence="5 6">
    <name type="scientific">Petrolisthes manimaculis</name>
    <dbReference type="NCBI Taxonomy" id="1843537"/>
    <lineage>
        <taxon>Eukaryota</taxon>
        <taxon>Metazoa</taxon>
        <taxon>Ecdysozoa</taxon>
        <taxon>Arthropoda</taxon>
        <taxon>Crustacea</taxon>
        <taxon>Multicrustacea</taxon>
        <taxon>Malacostraca</taxon>
        <taxon>Eumalacostraca</taxon>
        <taxon>Eucarida</taxon>
        <taxon>Decapoda</taxon>
        <taxon>Pleocyemata</taxon>
        <taxon>Anomura</taxon>
        <taxon>Galatheoidea</taxon>
        <taxon>Porcellanidae</taxon>
        <taxon>Petrolisthes</taxon>
    </lineage>
</organism>
<evidence type="ECO:0000313" key="5">
    <source>
        <dbReference type="EMBL" id="KAK4289882.1"/>
    </source>
</evidence>
<dbReference type="SUPFAM" id="SSF53474">
    <property type="entry name" value="alpha/beta-Hydrolases"/>
    <property type="match status" value="1"/>
</dbReference>
<evidence type="ECO:0000256" key="3">
    <source>
        <dbReference type="SAM" id="Phobius"/>
    </source>
</evidence>
<proteinExistence type="inferred from homology"/>
<accession>A0AAE1NIQ1</accession>
<dbReference type="EMBL" id="JAWZYT010005684">
    <property type="protein sequence ID" value="KAK4289882.1"/>
    <property type="molecule type" value="Genomic_DNA"/>
</dbReference>
<dbReference type="Gene3D" id="3.40.50.1820">
    <property type="entry name" value="alpha/beta hydrolase"/>
    <property type="match status" value="1"/>
</dbReference>
<keyword evidence="3" id="KW-1133">Transmembrane helix</keyword>
<dbReference type="InterPro" id="IPR029058">
    <property type="entry name" value="AB_hydrolase_fold"/>
</dbReference>
<protein>
    <recommendedName>
        <fullName evidence="4">AB hydrolase-1 domain-containing protein</fullName>
    </recommendedName>
</protein>
<name>A0AAE1NIQ1_9EUCA</name>
<dbReference type="Proteomes" id="UP001292094">
    <property type="component" value="Unassembled WGS sequence"/>
</dbReference>
<keyword evidence="1" id="KW-0378">Hydrolase</keyword>
<dbReference type="InterPro" id="IPR000073">
    <property type="entry name" value="AB_hydrolase_1"/>
</dbReference>
<keyword evidence="3" id="KW-0812">Transmembrane</keyword>
<reference evidence="5" key="1">
    <citation type="submission" date="2023-11" db="EMBL/GenBank/DDBJ databases">
        <title>Genome assemblies of two species of porcelain crab, Petrolisthes cinctipes and Petrolisthes manimaculis (Anomura: Porcellanidae).</title>
        <authorList>
            <person name="Angst P."/>
        </authorList>
    </citation>
    <scope>NUCLEOTIDE SEQUENCE</scope>
    <source>
        <strain evidence="5">PB745_02</strain>
        <tissue evidence="5">Gill</tissue>
    </source>
</reference>
<dbReference type="PRINTS" id="PR00111">
    <property type="entry name" value="ABHYDROLASE"/>
</dbReference>
<dbReference type="InterPro" id="IPR000639">
    <property type="entry name" value="Epox_hydrolase-like"/>
</dbReference>